<proteinExistence type="predicted"/>
<evidence type="ECO:0000313" key="2">
    <source>
        <dbReference type="Proteomes" id="UP000309038"/>
    </source>
</evidence>
<dbReference type="EMBL" id="SGPJ01000003">
    <property type="protein sequence ID" value="THH02693.1"/>
    <property type="molecule type" value="Genomic_DNA"/>
</dbReference>
<comment type="caution">
    <text evidence="1">The sequence shown here is derived from an EMBL/GenBank/DDBJ whole genome shotgun (WGS) entry which is preliminary data.</text>
</comment>
<reference evidence="1 2" key="1">
    <citation type="submission" date="2019-02" db="EMBL/GenBank/DDBJ databases">
        <title>Genome sequencing of the rare red list fungi Phlebia centrifuga.</title>
        <authorList>
            <person name="Buettner E."/>
            <person name="Kellner H."/>
        </authorList>
    </citation>
    <scope>NUCLEOTIDE SEQUENCE [LARGE SCALE GENOMIC DNA]</scope>
    <source>
        <strain evidence="1 2">DSM 108282</strain>
    </source>
</reference>
<keyword evidence="2" id="KW-1185">Reference proteome</keyword>
<accession>A0A4V3XBQ1</accession>
<dbReference type="AlphaFoldDB" id="A0A4V3XBQ1"/>
<evidence type="ECO:0000313" key="1">
    <source>
        <dbReference type="EMBL" id="THH02693.1"/>
    </source>
</evidence>
<protein>
    <submittedName>
        <fullName evidence="1">Uncharacterized protein</fullName>
    </submittedName>
</protein>
<gene>
    <name evidence="1" type="ORF">EW026_g228</name>
</gene>
<name>A0A4V3XBQ1_9APHY</name>
<sequence>MVKTPATIETATKLWLEEDVWSGPSEMNVPAGSCVLGNLLKYAEYDTLERVLKVTGRNSDEVAKLAVGRLKRAVAASPLIGQHLTIYVDFICSLSRSSKHAFRNALLSANVIWNITTALVKISTVINATRDLSFLDAMVSGFGYLYNCLESSDGFTWVSQAIGAGLLQAFVDCSPQFSKLSPKDLRMVLDIFEKILPRYLVYRSIVEALDGPMRKLDDGPSKNRVTKSAAKDVWHAFHKLASERIMVVWHIVDTMKGKHVTCDNVKV</sequence>
<organism evidence="1 2">
    <name type="scientific">Hermanssonia centrifuga</name>
    <dbReference type="NCBI Taxonomy" id="98765"/>
    <lineage>
        <taxon>Eukaryota</taxon>
        <taxon>Fungi</taxon>
        <taxon>Dikarya</taxon>
        <taxon>Basidiomycota</taxon>
        <taxon>Agaricomycotina</taxon>
        <taxon>Agaricomycetes</taxon>
        <taxon>Polyporales</taxon>
        <taxon>Meruliaceae</taxon>
        <taxon>Hermanssonia</taxon>
    </lineage>
</organism>
<dbReference type="Proteomes" id="UP000309038">
    <property type="component" value="Unassembled WGS sequence"/>
</dbReference>